<evidence type="ECO:0000313" key="3">
    <source>
        <dbReference type="EMBL" id="MBK0333016.1"/>
    </source>
</evidence>
<dbReference type="InterPro" id="IPR032531">
    <property type="entry name" value="DUF4956"/>
</dbReference>
<evidence type="ECO:0000313" key="4">
    <source>
        <dbReference type="Proteomes" id="UP000612352"/>
    </source>
</evidence>
<evidence type="ECO:0000256" key="2">
    <source>
        <dbReference type="SAM" id="Phobius"/>
    </source>
</evidence>
<feature type="region of interest" description="Disordered" evidence="1">
    <location>
        <begin position="186"/>
        <end position="234"/>
    </location>
</feature>
<feature type="transmembrane region" description="Helical" evidence="2">
    <location>
        <begin position="81"/>
        <end position="99"/>
    </location>
</feature>
<comment type="caution">
    <text evidence="3">The sequence shown here is derived from an EMBL/GenBank/DDBJ whole genome shotgun (WGS) entry which is preliminary data.</text>
</comment>
<dbReference type="RefSeq" id="WP_200503886.1">
    <property type="nucleotide sequence ID" value="NZ_JAEDAJ010000018.1"/>
</dbReference>
<dbReference type="Pfam" id="PF16316">
    <property type="entry name" value="DUF4956"/>
    <property type="match status" value="1"/>
</dbReference>
<keyword evidence="4" id="KW-1185">Reference proteome</keyword>
<keyword evidence="2" id="KW-0472">Membrane</keyword>
<sequence length="234" mass="24671">MSAIPLYALDLVAAATLTFGIYWPRHRRRDLVVAFLGINVGVLAVSALLANSAVSAGIGLGLFGVLSIIRLRSDELAQHEIAYYFAFLALGLVGGLSVTPAWMGAAFMALIVLTMTLVDHPALLAAHRRQVVVVDRAIADEDELRAHLSRMLGGRVTSLSVQRLDTVSDTTTVDVRYRLTGERPAGAAAPIEASADERSSASVGRTSMASPVAASDAPSDARADASRHVQGVAR</sequence>
<dbReference type="EMBL" id="JAEDAJ010000018">
    <property type="protein sequence ID" value="MBK0333016.1"/>
    <property type="molecule type" value="Genomic_DNA"/>
</dbReference>
<feature type="transmembrane region" description="Helical" evidence="2">
    <location>
        <begin position="6"/>
        <end position="24"/>
    </location>
</feature>
<protein>
    <submittedName>
        <fullName evidence="3">DUF4956 domain-containing protein</fullName>
    </submittedName>
</protein>
<evidence type="ECO:0000256" key="1">
    <source>
        <dbReference type="SAM" id="MobiDB-lite"/>
    </source>
</evidence>
<accession>A0ABS1BED7</accession>
<gene>
    <name evidence="3" type="ORF">I8D64_16560</name>
</gene>
<organism evidence="3 4">
    <name type="scientific">Brachybacterium halotolerans</name>
    <dbReference type="NCBI Taxonomy" id="2795215"/>
    <lineage>
        <taxon>Bacteria</taxon>
        <taxon>Bacillati</taxon>
        <taxon>Actinomycetota</taxon>
        <taxon>Actinomycetes</taxon>
        <taxon>Micrococcales</taxon>
        <taxon>Dermabacteraceae</taxon>
        <taxon>Brachybacterium</taxon>
    </lineage>
</organism>
<feature type="compositionally biased region" description="Low complexity" evidence="1">
    <location>
        <begin position="209"/>
        <end position="218"/>
    </location>
</feature>
<reference evidence="3 4" key="1">
    <citation type="submission" date="2020-12" db="EMBL/GenBank/DDBJ databases">
        <title>Brachybacterium sp. MASK1Z-5, whole genome shotgun sequence.</title>
        <authorList>
            <person name="Tuo L."/>
        </authorList>
    </citation>
    <scope>NUCLEOTIDE SEQUENCE [LARGE SCALE GENOMIC DNA]</scope>
    <source>
        <strain evidence="3 4">MASK1Z-5</strain>
    </source>
</reference>
<proteinExistence type="predicted"/>
<feature type="transmembrane region" description="Helical" evidence="2">
    <location>
        <begin position="31"/>
        <end position="47"/>
    </location>
</feature>
<keyword evidence="2" id="KW-0812">Transmembrane</keyword>
<name>A0ABS1BED7_9MICO</name>
<keyword evidence="2" id="KW-1133">Transmembrane helix</keyword>
<dbReference type="Proteomes" id="UP000612352">
    <property type="component" value="Unassembled WGS sequence"/>
</dbReference>
<feature type="transmembrane region" description="Helical" evidence="2">
    <location>
        <begin position="53"/>
        <end position="69"/>
    </location>
</feature>